<reference evidence="3" key="1">
    <citation type="submission" date="2017-09" db="EMBL/GenBank/DDBJ databases">
        <title>Depth-based differentiation of microbial function through sediment-hosted aquifers and enrichment of novel symbionts in the deep terrestrial subsurface.</title>
        <authorList>
            <person name="Probst A.J."/>
            <person name="Ladd B."/>
            <person name="Jarett J.K."/>
            <person name="Geller-Mcgrath D.E."/>
            <person name="Sieber C.M.K."/>
            <person name="Emerson J.B."/>
            <person name="Anantharaman K."/>
            <person name="Thomas B.C."/>
            <person name="Malmstrom R."/>
            <person name="Stieglmeier M."/>
            <person name="Klingl A."/>
            <person name="Woyke T."/>
            <person name="Ryan C.M."/>
            <person name="Banfield J.F."/>
        </authorList>
    </citation>
    <scope>NUCLEOTIDE SEQUENCE [LARGE SCALE GENOMIC DNA]</scope>
</reference>
<name>A0A2M6WG68_9BACT</name>
<sequence>MSVITNIWEGARCGATTAIGSSGGPTGPCNFCDALIVTSNVIQFIWQIAFAIAVGMIVWGALQFMTSGGSEERVSKGRKTMTAAVTGLVIALVAWLFINELLQLLSGNPSLPWSQITCG</sequence>
<dbReference type="Proteomes" id="UP000229530">
    <property type="component" value="Unassembled WGS sequence"/>
</dbReference>
<keyword evidence="1" id="KW-0472">Membrane</keyword>
<dbReference type="InterPro" id="IPR043993">
    <property type="entry name" value="T4SS_pilin"/>
</dbReference>
<organism evidence="2 3">
    <name type="scientific">Candidatus Jorgensenbacteria bacterium CG10_big_fil_rev_8_21_14_0_10_54_38</name>
    <dbReference type="NCBI Taxonomy" id="1974593"/>
    <lineage>
        <taxon>Bacteria</taxon>
        <taxon>Candidatus Joergenseniibacteriota</taxon>
    </lineage>
</organism>
<evidence type="ECO:0000256" key="1">
    <source>
        <dbReference type="SAM" id="Phobius"/>
    </source>
</evidence>
<proteinExistence type="predicted"/>
<feature type="transmembrane region" description="Helical" evidence="1">
    <location>
        <begin position="44"/>
        <end position="62"/>
    </location>
</feature>
<dbReference type="Pfam" id="PF18895">
    <property type="entry name" value="T4SS_pilin"/>
    <property type="match status" value="1"/>
</dbReference>
<accession>A0A2M6WG68</accession>
<comment type="caution">
    <text evidence="2">The sequence shown here is derived from an EMBL/GenBank/DDBJ whole genome shotgun (WGS) entry which is preliminary data.</text>
</comment>
<gene>
    <name evidence="2" type="ORF">COU12_01180</name>
</gene>
<dbReference type="EMBL" id="PFBE01000016">
    <property type="protein sequence ID" value="PIT91769.1"/>
    <property type="molecule type" value="Genomic_DNA"/>
</dbReference>
<keyword evidence="1" id="KW-1133">Transmembrane helix</keyword>
<evidence type="ECO:0000313" key="3">
    <source>
        <dbReference type="Proteomes" id="UP000229530"/>
    </source>
</evidence>
<dbReference type="AlphaFoldDB" id="A0A2M6WG68"/>
<feature type="transmembrane region" description="Helical" evidence="1">
    <location>
        <begin position="83"/>
        <end position="105"/>
    </location>
</feature>
<keyword evidence="1" id="KW-0812">Transmembrane</keyword>
<evidence type="ECO:0000313" key="2">
    <source>
        <dbReference type="EMBL" id="PIT91769.1"/>
    </source>
</evidence>
<protein>
    <submittedName>
        <fullName evidence="2">Uncharacterized protein</fullName>
    </submittedName>
</protein>